<dbReference type="PIRSF" id="PIRSF000726">
    <property type="entry name" value="Asp_kin"/>
    <property type="match status" value="1"/>
</dbReference>
<feature type="binding site" evidence="10">
    <location>
        <position position="120"/>
    </location>
    <ligand>
        <name>substrate</name>
    </ligand>
</feature>
<dbReference type="GO" id="GO:0009090">
    <property type="term" value="P:homoserine biosynthetic process"/>
    <property type="evidence" value="ECO:0007669"/>
    <property type="project" value="TreeGrafter"/>
</dbReference>
<protein>
    <recommendedName>
        <fullName evidence="11">Aspartokinase</fullName>
        <ecNumber evidence="11">2.7.2.4</ecNumber>
    </recommendedName>
</protein>
<dbReference type="InterPro" id="IPR001341">
    <property type="entry name" value="Asp_kinase"/>
</dbReference>
<dbReference type="PROSITE" id="PS00324">
    <property type="entry name" value="ASPARTOKINASE"/>
    <property type="match status" value="1"/>
</dbReference>
<evidence type="ECO:0000256" key="3">
    <source>
        <dbReference type="ARBA" id="ARBA00010122"/>
    </source>
</evidence>
<evidence type="ECO:0000256" key="5">
    <source>
        <dbReference type="ARBA" id="ARBA00022741"/>
    </source>
</evidence>
<dbReference type="GO" id="GO:0019877">
    <property type="term" value="P:diaminopimelate biosynthetic process"/>
    <property type="evidence" value="ECO:0007669"/>
    <property type="project" value="UniProtKB-KW"/>
</dbReference>
<evidence type="ECO:0000256" key="10">
    <source>
        <dbReference type="PIRSR" id="PIRSR000726-1"/>
    </source>
</evidence>
<dbReference type="GO" id="GO:0004072">
    <property type="term" value="F:aspartate kinase activity"/>
    <property type="evidence" value="ECO:0007669"/>
    <property type="project" value="UniProtKB-EC"/>
</dbReference>
<feature type="domain" description="Aspartate/glutamate/uridylate kinase" evidence="13">
    <location>
        <begin position="2"/>
        <end position="276"/>
    </location>
</feature>
<evidence type="ECO:0000256" key="7">
    <source>
        <dbReference type="ARBA" id="ARBA00022840"/>
    </source>
</evidence>
<dbReference type="CDD" id="cd04911">
    <property type="entry name" value="ACT_AKiii-YclM-BS_1"/>
    <property type="match status" value="1"/>
</dbReference>
<dbReference type="CDD" id="cd04245">
    <property type="entry name" value="AAK_AKiii-YclM-BS"/>
    <property type="match status" value="1"/>
</dbReference>
<feature type="binding site" evidence="10">
    <location>
        <position position="225"/>
    </location>
    <ligand>
        <name>ATP</name>
        <dbReference type="ChEBI" id="CHEBI:30616"/>
    </ligand>
</feature>
<dbReference type="NCBIfam" id="TIGR00657">
    <property type="entry name" value="asp_kinases"/>
    <property type="match status" value="1"/>
</dbReference>
<proteinExistence type="inferred from homology"/>
<feature type="binding site" evidence="10">
    <location>
        <position position="49"/>
    </location>
    <ligand>
        <name>substrate</name>
    </ligand>
</feature>
<dbReference type="UniPathway" id="UPA00050">
    <property type="reaction ID" value="UER00461"/>
</dbReference>
<dbReference type="AlphaFoldDB" id="A0A640MUZ0"/>
<keyword evidence="4 11" id="KW-0808">Transferase</keyword>
<keyword evidence="6 11" id="KW-0418">Kinase</keyword>
<evidence type="ECO:0000256" key="11">
    <source>
        <dbReference type="RuleBase" id="RU003448"/>
    </source>
</evidence>
<dbReference type="SUPFAM" id="SSF55021">
    <property type="entry name" value="ACT-like"/>
    <property type="match status" value="2"/>
</dbReference>
<comment type="pathway">
    <text evidence="2 12">Amino-acid biosynthesis; L-lysine biosynthesis via DAP pathway; (S)-tetrahydrodipicolinate from L-aspartate: step 1/4.</text>
</comment>
<reference evidence="15" key="1">
    <citation type="submission" date="2019-12" db="EMBL/GenBank/DDBJ databases">
        <title>Epidemiological and comparative genomic analysis of Bacillus anthracis isolated from northern Vietnam.</title>
        <authorList>
            <person name="Hoang T.T.H."/>
            <person name="Dang D.A."/>
            <person name="Pham M.H."/>
            <person name="Luong M.H."/>
            <person name="Tran N.D."/>
            <person name="Nguyen T.H."/>
            <person name="Nguyen T.T."/>
            <person name="Inoue S."/>
            <person name="Morikawa S."/>
            <person name="Okutani A."/>
        </authorList>
    </citation>
    <scope>NUCLEOTIDE SEQUENCE</scope>
    <source>
        <strain evidence="15">LamDB</strain>
    </source>
</reference>
<keyword evidence="8" id="KW-0220">Diaminopimelate biosynthesis</keyword>
<dbReference type="EC" id="2.7.2.4" evidence="11"/>
<comment type="pathway">
    <text evidence="12">Amino-acid biosynthesis; L-methionine biosynthesis via de novo pathway; L-homoserine from L-aspartate: step 1/3.</text>
</comment>
<keyword evidence="7 10" id="KW-0067">ATP-binding</keyword>
<dbReference type="GO" id="GO:0005829">
    <property type="term" value="C:cytosol"/>
    <property type="evidence" value="ECO:0007669"/>
    <property type="project" value="TreeGrafter"/>
</dbReference>
<dbReference type="Pfam" id="PF22468">
    <property type="entry name" value="ACT_9"/>
    <property type="match status" value="1"/>
</dbReference>
<reference evidence="15" key="2">
    <citation type="submission" date="2019-12" db="EMBL/GenBank/DDBJ databases">
        <authorList>
            <person name="Hoang T.H.H."/>
            <person name="Okutani A."/>
        </authorList>
    </citation>
    <scope>NUCLEOTIDE SEQUENCE</scope>
    <source>
        <strain evidence="15">LamDB</strain>
    </source>
</reference>
<feature type="binding site" evidence="10">
    <location>
        <begin position="5"/>
        <end position="8"/>
    </location>
    <ligand>
        <name>ATP</name>
        <dbReference type="ChEBI" id="CHEBI:30616"/>
    </ligand>
</feature>
<dbReference type="PANTHER" id="PTHR21499:SF67">
    <property type="entry name" value="ASPARTOKINASE 3"/>
    <property type="match status" value="1"/>
</dbReference>
<dbReference type="GO" id="GO:0009089">
    <property type="term" value="P:lysine biosynthetic process via diaminopimelate"/>
    <property type="evidence" value="ECO:0007669"/>
    <property type="project" value="UniProtKB-UniPathway"/>
</dbReference>
<evidence type="ECO:0000256" key="1">
    <source>
        <dbReference type="ARBA" id="ARBA00003121"/>
    </source>
</evidence>
<dbReference type="InterPro" id="IPR036393">
    <property type="entry name" value="AceGlu_kinase-like_sf"/>
</dbReference>
<evidence type="ECO:0000256" key="8">
    <source>
        <dbReference type="ARBA" id="ARBA00022915"/>
    </source>
</evidence>
<evidence type="ECO:0000256" key="6">
    <source>
        <dbReference type="ARBA" id="ARBA00022777"/>
    </source>
</evidence>
<dbReference type="InterPro" id="IPR045865">
    <property type="entry name" value="ACT-like_dom_sf"/>
</dbReference>
<dbReference type="CDD" id="cd04916">
    <property type="entry name" value="ACT_AKiii-YclM-BS_2"/>
    <property type="match status" value="1"/>
</dbReference>
<dbReference type="NCBIfam" id="NF006540">
    <property type="entry name" value="PRK09034.1"/>
    <property type="match status" value="1"/>
</dbReference>
<accession>A0A640MUZ0</accession>
<dbReference type="Gene3D" id="1.20.120.1320">
    <property type="entry name" value="Aspartokinase, catalytic domain"/>
    <property type="match status" value="1"/>
</dbReference>
<dbReference type="FunFam" id="3.40.1160.10:FF:000027">
    <property type="entry name" value="Aspartokinase"/>
    <property type="match status" value="1"/>
</dbReference>
<dbReference type="UniPathway" id="UPA00034">
    <property type="reaction ID" value="UER00015"/>
</dbReference>
<feature type="domain" description="Aspartokinase ACT" evidence="14">
    <location>
        <begin position="388"/>
        <end position="441"/>
    </location>
</feature>
<dbReference type="PANTHER" id="PTHR21499">
    <property type="entry name" value="ASPARTATE KINASE"/>
    <property type="match status" value="1"/>
</dbReference>
<evidence type="ECO:0000256" key="4">
    <source>
        <dbReference type="ARBA" id="ARBA00022679"/>
    </source>
</evidence>
<dbReference type="InterPro" id="IPR035804">
    <property type="entry name" value="AKIII_YclM_N"/>
</dbReference>
<dbReference type="GO" id="GO:0005524">
    <property type="term" value="F:ATP binding"/>
    <property type="evidence" value="ECO:0007669"/>
    <property type="project" value="UniProtKB-KW"/>
</dbReference>
<evidence type="ECO:0000259" key="13">
    <source>
        <dbReference type="Pfam" id="PF00696"/>
    </source>
</evidence>
<gene>
    <name evidence="15" type="ORF">LamDB_46240</name>
</gene>
<dbReference type="UniPathway" id="UPA00051">
    <property type="reaction ID" value="UER00462"/>
</dbReference>
<dbReference type="Gene3D" id="3.30.2130.10">
    <property type="entry name" value="VC0802-like"/>
    <property type="match status" value="1"/>
</dbReference>
<dbReference type="Gene3D" id="3.40.1160.10">
    <property type="entry name" value="Acetylglutamate kinase-like"/>
    <property type="match status" value="1"/>
</dbReference>
<comment type="function">
    <text evidence="1">Catalyzes the phosphorylation of the beta-carboxyl group of aspartic acid with ATP to yield 4-phospho-L-aspartate, which is involved in the branched biosynthetic pathway leading to the biosynthesis of amino acids threonine, isoleucine and methionine.</text>
</comment>
<feature type="binding site" evidence="10">
    <location>
        <begin position="219"/>
        <end position="220"/>
    </location>
    <ligand>
        <name>ATP</name>
        <dbReference type="ChEBI" id="CHEBI:30616"/>
    </ligand>
</feature>
<evidence type="ECO:0000256" key="2">
    <source>
        <dbReference type="ARBA" id="ARBA00004766"/>
    </source>
</evidence>
<dbReference type="InterPro" id="IPR001048">
    <property type="entry name" value="Asp/Glu/Uridylate_kinase"/>
</dbReference>
<dbReference type="GO" id="GO:0009088">
    <property type="term" value="P:threonine biosynthetic process"/>
    <property type="evidence" value="ECO:0007669"/>
    <property type="project" value="UniProtKB-UniPathway"/>
</dbReference>
<name>A0A640MUZ0_BACAN</name>
<evidence type="ECO:0000313" key="15">
    <source>
        <dbReference type="EMBL" id="GEU17907.1"/>
    </source>
</evidence>
<comment type="similarity">
    <text evidence="3 11">Belongs to the aspartokinase family.</text>
</comment>
<organism evidence="15">
    <name type="scientific">Bacillus anthracis</name>
    <name type="common">anthrax bacterium</name>
    <dbReference type="NCBI Taxonomy" id="1392"/>
    <lineage>
        <taxon>Bacteria</taxon>
        <taxon>Bacillati</taxon>
        <taxon>Bacillota</taxon>
        <taxon>Bacilli</taxon>
        <taxon>Bacillales</taxon>
        <taxon>Bacillaceae</taxon>
        <taxon>Bacillus</taxon>
        <taxon>Bacillus cereus group</taxon>
    </lineage>
</organism>
<keyword evidence="5 10" id="KW-0547">Nucleotide-binding</keyword>
<dbReference type="InterPro" id="IPR054352">
    <property type="entry name" value="ACT_Aspartokinase"/>
</dbReference>
<evidence type="ECO:0000256" key="12">
    <source>
        <dbReference type="RuleBase" id="RU004249"/>
    </source>
</evidence>
<dbReference type="FunFam" id="3.30.2130.10:FF:000001">
    <property type="entry name" value="Bifunctional aspartokinase/homoserine dehydrogenase"/>
    <property type="match status" value="1"/>
</dbReference>
<comment type="pathway">
    <text evidence="12">Amino-acid biosynthesis; L-threonine biosynthesis; L-threonine from L-aspartate: step 1/5.</text>
</comment>
<comment type="catalytic activity">
    <reaction evidence="9 11">
        <text>L-aspartate + ATP = 4-phospho-L-aspartate + ADP</text>
        <dbReference type="Rhea" id="RHEA:23776"/>
        <dbReference type="ChEBI" id="CHEBI:29991"/>
        <dbReference type="ChEBI" id="CHEBI:30616"/>
        <dbReference type="ChEBI" id="CHEBI:57535"/>
        <dbReference type="ChEBI" id="CHEBI:456216"/>
        <dbReference type="EC" id="2.7.2.4"/>
    </reaction>
</comment>
<dbReference type="EMBL" id="BLEX01000009">
    <property type="protein sequence ID" value="GEU17907.1"/>
    <property type="molecule type" value="Genomic_DNA"/>
</dbReference>
<comment type="caution">
    <text evidence="15">The sequence shown here is derived from an EMBL/GenBank/DDBJ whole genome shotgun (WGS) entry which is preliminary data.</text>
</comment>
<sequence>MKVAKFGGSSVSNATQIKKVLDIVNSDSDRKIIIVSAPGKRHKDDVKTTDLLVRLYEKVMNNLNYQDKRKEIIQRYADILHDLDMDDSLLKVIDDTLEEIISTLKDKPLRLYDAILSCGENFNAQLIASYNDSQGFKTTYLSPKDAGILVTDLPQQAQILEEAYEKISKLKDIEGKIIIPGFFGVSKNDYVVTFPRGGSDITGAIIARGIRASLYENFTDVSGIYKANPNIINNPDLIEEITYREMRELSYAGFSVFHDEALQPLYKHRIPVVIKNTNRPQDKGTFIRHDRDVSDKNVIIGISCDKGFSVINIKKYLMNRQVGFTRKILEILEDYNISFDHMPSGIDSISIILRTHQLKGKEKDVLNAIRKRCDVDELSIEHDLAILMIVGEGMNKAIGTANTITHALAESNINLKMINQGSSEISMMFGISIEDADKAVLSTYEYCYHGICLKNLNKQA</sequence>
<dbReference type="InterPro" id="IPR018042">
    <property type="entry name" value="Aspartate_kinase_CS"/>
</dbReference>
<dbReference type="SUPFAM" id="SSF53633">
    <property type="entry name" value="Carbamate kinase-like"/>
    <property type="match status" value="1"/>
</dbReference>
<evidence type="ECO:0000256" key="9">
    <source>
        <dbReference type="ARBA" id="ARBA00047872"/>
    </source>
</evidence>
<dbReference type="InterPro" id="IPR005260">
    <property type="entry name" value="Asp_kin_monofn"/>
</dbReference>
<evidence type="ECO:0000259" key="14">
    <source>
        <dbReference type="Pfam" id="PF22468"/>
    </source>
</evidence>
<keyword evidence="12" id="KW-0028">Amino-acid biosynthesis</keyword>
<dbReference type="Pfam" id="PF00696">
    <property type="entry name" value="AA_kinase"/>
    <property type="match status" value="1"/>
</dbReference>
<dbReference type="InterPro" id="IPR042199">
    <property type="entry name" value="AsparK_Bifunc_asparK/hSer_DH"/>
</dbReference>